<dbReference type="AlphaFoldDB" id="A0A2C5YWW6"/>
<name>A0A2C5YWW6_9HYPO</name>
<proteinExistence type="predicted"/>
<dbReference type="OrthoDB" id="10345764at2759"/>
<sequence length="142" mass="16499">MRFFTLIALFIVGAVALPTENSASTIKDEPRIMAKRDLYEDLGRWSRMRTSERRKTLAHFHDLIRGTSDHERHDLCSNDTLTCSCASDDTECRKGATGLNKDQQIALYFMNRFLDCREMIENSKGTEDLWLWSNMKCRNRSV</sequence>
<feature type="signal peptide" evidence="1">
    <location>
        <begin position="1"/>
        <end position="16"/>
    </location>
</feature>
<reference evidence="2 3" key="1">
    <citation type="submission" date="2017-06" db="EMBL/GenBank/DDBJ databases">
        <title>Ant-infecting Ophiocordyceps genomes reveal a high diversity of potential behavioral manipulation genes and a possible major role for enterotoxins.</title>
        <authorList>
            <person name="De Bekker C."/>
            <person name="Evans H.C."/>
            <person name="Brachmann A."/>
            <person name="Hughes D.P."/>
        </authorList>
    </citation>
    <scope>NUCLEOTIDE SEQUENCE [LARGE SCALE GENOMIC DNA]</scope>
    <source>
        <strain evidence="2 3">Map16</strain>
    </source>
</reference>
<evidence type="ECO:0000313" key="2">
    <source>
        <dbReference type="EMBL" id="PHH74055.1"/>
    </source>
</evidence>
<evidence type="ECO:0000256" key="1">
    <source>
        <dbReference type="SAM" id="SignalP"/>
    </source>
</evidence>
<dbReference type="EMBL" id="NJES01000299">
    <property type="protein sequence ID" value="PHH74055.1"/>
    <property type="molecule type" value="Genomic_DNA"/>
</dbReference>
<gene>
    <name evidence="2" type="ORF">CDD80_3337</name>
</gene>
<accession>A0A2C5YWW6</accession>
<comment type="caution">
    <text evidence="2">The sequence shown here is derived from an EMBL/GenBank/DDBJ whole genome shotgun (WGS) entry which is preliminary data.</text>
</comment>
<evidence type="ECO:0000313" key="3">
    <source>
        <dbReference type="Proteomes" id="UP000226431"/>
    </source>
</evidence>
<keyword evidence="1" id="KW-0732">Signal</keyword>
<dbReference type="Proteomes" id="UP000226431">
    <property type="component" value="Unassembled WGS sequence"/>
</dbReference>
<protein>
    <submittedName>
        <fullName evidence="2">Uncharacterized protein</fullName>
    </submittedName>
</protein>
<keyword evidence="3" id="KW-1185">Reference proteome</keyword>
<feature type="chain" id="PRO_5012496750" evidence="1">
    <location>
        <begin position="17"/>
        <end position="142"/>
    </location>
</feature>
<organism evidence="2 3">
    <name type="scientific">Ophiocordyceps camponoti-rufipedis</name>
    <dbReference type="NCBI Taxonomy" id="2004952"/>
    <lineage>
        <taxon>Eukaryota</taxon>
        <taxon>Fungi</taxon>
        <taxon>Dikarya</taxon>
        <taxon>Ascomycota</taxon>
        <taxon>Pezizomycotina</taxon>
        <taxon>Sordariomycetes</taxon>
        <taxon>Hypocreomycetidae</taxon>
        <taxon>Hypocreales</taxon>
        <taxon>Ophiocordycipitaceae</taxon>
        <taxon>Ophiocordyceps</taxon>
    </lineage>
</organism>